<keyword evidence="3" id="KW-1185">Reference proteome</keyword>
<organism evidence="2 3">
    <name type="scientific">Cylindrobasidium torrendii FP15055 ss-10</name>
    <dbReference type="NCBI Taxonomy" id="1314674"/>
    <lineage>
        <taxon>Eukaryota</taxon>
        <taxon>Fungi</taxon>
        <taxon>Dikarya</taxon>
        <taxon>Basidiomycota</taxon>
        <taxon>Agaricomycotina</taxon>
        <taxon>Agaricomycetes</taxon>
        <taxon>Agaricomycetidae</taxon>
        <taxon>Agaricales</taxon>
        <taxon>Marasmiineae</taxon>
        <taxon>Physalacriaceae</taxon>
        <taxon>Cylindrobasidium</taxon>
    </lineage>
</organism>
<evidence type="ECO:0000313" key="3">
    <source>
        <dbReference type="Proteomes" id="UP000054007"/>
    </source>
</evidence>
<evidence type="ECO:0000256" key="1">
    <source>
        <dbReference type="SAM" id="SignalP"/>
    </source>
</evidence>
<sequence length="120" mass="12933">MLSSNSLVFLVCVATAGVYCVTVDTPDSAVMCKDVTITWSGGVAPYIVEIVNSEDPTDTLPFNDRFNPGPTNDLNVTHIVAWEANYDVYWTVTDAQGEVGKSASVTVQENPEPGEDECLN</sequence>
<gene>
    <name evidence="2" type="ORF">CYLTODRAFT_487798</name>
</gene>
<dbReference type="OrthoDB" id="3362246at2759"/>
<feature type="chain" id="PRO_5002317366" description="Fibronectin type-III domain-containing protein" evidence="1">
    <location>
        <begin position="21"/>
        <end position="120"/>
    </location>
</feature>
<feature type="signal peptide" evidence="1">
    <location>
        <begin position="1"/>
        <end position="20"/>
    </location>
</feature>
<dbReference type="AlphaFoldDB" id="A0A0D7BJZ3"/>
<protein>
    <recommendedName>
        <fullName evidence="4">Fibronectin type-III domain-containing protein</fullName>
    </recommendedName>
</protein>
<name>A0A0D7BJZ3_9AGAR</name>
<evidence type="ECO:0000313" key="2">
    <source>
        <dbReference type="EMBL" id="KIY70782.1"/>
    </source>
</evidence>
<proteinExistence type="predicted"/>
<keyword evidence="1" id="KW-0732">Signal</keyword>
<dbReference type="EMBL" id="KN880463">
    <property type="protein sequence ID" value="KIY70782.1"/>
    <property type="molecule type" value="Genomic_DNA"/>
</dbReference>
<reference evidence="2 3" key="1">
    <citation type="journal article" date="2015" name="Fungal Genet. Biol.">
        <title>Evolution of novel wood decay mechanisms in Agaricales revealed by the genome sequences of Fistulina hepatica and Cylindrobasidium torrendii.</title>
        <authorList>
            <person name="Floudas D."/>
            <person name="Held B.W."/>
            <person name="Riley R."/>
            <person name="Nagy L.G."/>
            <person name="Koehler G."/>
            <person name="Ransdell A.S."/>
            <person name="Younus H."/>
            <person name="Chow J."/>
            <person name="Chiniquy J."/>
            <person name="Lipzen A."/>
            <person name="Tritt A."/>
            <person name="Sun H."/>
            <person name="Haridas S."/>
            <person name="LaButti K."/>
            <person name="Ohm R.A."/>
            <person name="Kues U."/>
            <person name="Blanchette R.A."/>
            <person name="Grigoriev I.V."/>
            <person name="Minto R.E."/>
            <person name="Hibbett D.S."/>
        </authorList>
    </citation>
    <scope>NUCLEOTIDE SEQUENCE [LARGE SCALE GENOMIC DNA]</scope>
    <source>
        <strain evidence="2 3">FP15055 ss-10</strain>
    </source>
</reference>
<dbReference type="Proteomes" id="UP000054007">
    <property type="component" value="Unassembled WGS sequence"/>
</dbReference>
<accession>A0A0D7BJZ3</accession>
<evidence type="ECO:0008006" key="4">
    <source>
        <dbReference type="Google" id="ProtNLM"/>
    </source>
</evidence>